<evidence type="ECO:0000313" key="4">
    <source>
        <dbReference type="EMBL" id="SHG63975.1"/>
    </source>
</evidence>
<name>A0A1M5LG86_9BACT</name>
<dbReference type="InterPro" id="IPR039426">
    <property type="entry name" value="TonB-dep_rcpt-like"/>
</dbReference>
<keyword evidence="1" id="KW-1134">Transmembrane beta strand</keyword>
<dbReference type="Gene3D" id="2.170.130.10">
    <property type="entry name" value="TonB-dependent receptor, plug domain"/>
    <property type="match status" value="1"/>
</dbReference>
<dbReference type="Pfam" id="PF07715">
    <property type="entry name" value="Plug"/>
    <property type="match status" value="1"/>
</dbReference>
<evidence type="ECO:0000313" key="5">
    <source>
        <dbReference type="Proteomes" id="UP000184041"/>
    </source>
</evidence>
<keyword evidence="1" id="KW-0998">Cell outer membrane</keyword>
<dbReference type="STRING" id="1194090.SAMN05443144_14117"/>
<dbReference type="InterPro" id="IPR037066">
    <property type="entry name" value="Plug_dom_sf"/>
</dbReference>
<dbReference type="InterPro" id="IPR008969">
    <property type="entry name" value="CarboxyPept-like_regulatory"/>
</dbReference>
<dbReference type="AlphaFoldDB" id="A0A1M5LG86"/>
<dbReference type="GO" id="GO:0009279">
    <property type="term" value="C:cell outer membrane"/>
    <property type="evidence" value="ECO:0007669"/>
    <property type="project" value="UniProtKB-SubCell"/>
</dbReference>
<evidence type="ECO:0000256" key="2">
    <source>
        <dbReference type="SAM" id="MobiDB-lite"/>
    </source>
</evidence>
<feature type="compositionally biased region" description="Low complexity" evidence="2">
    <location>
        <begin position="25"/>
        <end position="35"/>
    </location>
</feature>
<accession>A0A1M5LG86</accession>
<dbReference type="InterPro" id="IPR012910">
    <property type="entry name" value="Plug_dom"/>
</dbReference>
<comment type="subcellular location">
    <subcellularLocation>
        <location evidence="1">Cell outer membrane</location>
        <topology evidence="1">Multi-pass membrane protein</topology>
    </subcellularLocation>
</comment>
<dbReference type="RefSeq" id="WP_073068550.1">
    <property type="nucleotide sequence ID" value="NZ_FQUS01000041.1"/>
</dbReference>
<keyword evidence="1" id="KW-0812">Transmembrane</keyword>
<sequence length="186" mass="19412">MIQTVITGTITDGNTGEPLPGANVSISGTTSGSSSDADGRYRITGIEPGTHTLVVTFIGYQEATREITIEEGQETVTENFSLQPEATALEEMVVIGYGEQERSDITGSISSVDGEQITSGQGADGLQKSLQGRIAGVNVSQKSGQPGSAADINIRGVASFGNNNPGSYEANDLERVFSEPLQQDVI</sequence>
<feature type="compositionally biased region" description="Polar residues" evidence="2">
    <location>
        <begin position="1"/>
        <end position="14"/>
    </location>
</feature>
<organism evidence="4 5">
    <name type="scientific">Fodinibius roseus</name>
    <dbReference type="NCBI Taxonomy" id="1194090"/>
    <lineage>
        <taxon>Bacteria</taxon>
        <taxon>Pseudomonadati</taxon>
        <taxon>Balneolota</taxon>
        <taxon>Balneolia</taxon>
        <taxon>Balneolales</taxon>
        <taxon>Balneolaceae</taxon>
        <taxon>Fodinibius</taxon>
    </lineage>
</organism>
<dbReference type="SUPFAM" id="SSF49464">
    <property type="entry name" value="Carboxypeptidase regulatory domain-like"/>
    <property type="match status" value="1"/>
</dbReference>
<protein>
    <submittedName>
        <fullName evidence="4">CarboxypepD_reg-like domain-containing protein</fullName>
    </submittedName>
</protein>
<feature type="domain" description="TonB-dependent receptor plug" evidence="3">
    <location>
        <begin position="103"/>
        <end position="163"/>
    </location>
</feature>
<evidence type="ECO:0000259" key="3">
    <source>
        <dbReference type="Pfam" id="PF07715"/>
    </source>
</evidence>
<evidence type="ECO:0000256" key="1">
    <source>
        <dbReference type="PROSITE-ProRule" id="PRU01360"/>
    </source>
</evidence>
<proteinExistence type="inferred from homology"/>
<keyword evidence="1" id="KW-0813">Transport</keyword>
<gene>
    <name evidence="4" type="ORF">SAMN05443144_14117</name>
</gene>
<dbReference type="Pfam" id="PF13715">
    <property type="entry name" value="CarbopepD_reg_2"/>
    <property type="match status" value="1"/>
</dbReference>
<reference evidence="4 5" key="1">
    <citation type="submission" date="2016-11" db="EMBL/GenBank/DDBJ databases">
        <authorList>
            <person name="Jaros S."/>
            <person name="Januszkiewicz K."/>
            <person name="Wedrychowicz H."/>
        </authorList>
    </citation>
    <scope>NUCLEOTIDE SEQUENCE [LARGE SCALE GENOMIC DNA]</scope>
    <source>
        <strain evidence="4 5">DSM 21986</strain>
    </source>
</reference>
<keyword evidence="5" id="KW-1185">Reference proteome</keyword>
<comment type="similarity">
    <text evidence="1">Belongs to the TonB-dependent receptor family.</text>
</comment>
<dbReference type="Gene3D" id="2.60.40.1120">
    <property type="entry name" value="Carboxypeptidase-like, regulatory domain"/>
    <property type="match status" value="1"/>
</dbReference>
<dbReference type="Proteomes" id="UP000184041">
    <property type="component" value="Unassembled WGS sequence"/>
</dbReference>
<dbReference type="EMBL" id="FQUS01000041">
    <property type="protein sequence ID" value="SHG63975.1"/>
    <property type="molecule type" value="Genomic_DNA"/>
</dbReference>
<keyword evidence="1" id="KW-0472">Membrane</keyword>
<feature type="region of interest" description="Disordered" evidence="2">
    <location>
        <begin position="1"/>
        <end position="41"/>
    </location>
</feature>
<dbReference type="PROSITE" id="PS52016">
    <property type="entry name" value="TONB_DEPENDENT_REC_3"/>
    <property type="match status" value="1"/>
</dbReference>
<dbReference type="SUPFAM" id="SSF56935">
    <property type="entry name" value="Porins"/>
    <property type="match status" value="1"/>
</dbReference>